<proteinExistence type="inferred from homology"/>
<evidence type="ECO:0000259" key="2">
    <source>
        <dbReference type="Pfam" id="PF00582"/>
    </source>
</evidence>
<dbReference type="PANTHER" id="PTHR46268:SF15">
    <property type="entry name" value="UNIVERSAL STRESS PROTEIN HP_0031"/>
    <property type="match status" value="1"/>
</dbReference>
<dbReference type="Proteomes" id="UP000286954">
    <property type="component" value="Chromosome"/>
</dbReference>
<reference evidence="3 4" key="1">
    <citation type="submission" date="2016-12" db="EMBL/GenBank/DDBJ databases">
        <title>The genome of dimorphic prosthecate Glycocaulis alkaliphilus 6b-8t, isolated from crude oil dictates its adaptability in petroleum environments.</title>
        <authorList>
            <person name="Wu X.-L."/>
            <person name="Geng S."/>
        </authorList>
    </citation>
    <scope>NUCLEOTIDE SEQUENCE [LARGE SCALE GENOMIC DNA]</scope>
    <source>
        <strain evidence="3 4">6B-8</strain>
    </source>
</reference>
<name>A0A3T0E912_9PROT</name>
<dbReference type="InterPro" id="IPR006015">
    <property type="entry name" value="Universal_stress_UspA"/>
</dbReference>
<keyword evidence="4" id="KW-1185">Reference proteome</keyword>
<dbReference type="PRINTS" id="PR01438">
    <property type="entry name" value="UNVRSLSTRESS"/>
</dbReference>
<evidence type="ECO:0000313" key="4">
    <source>
        <dbReference type="Proteomes" id="UP000286954"/>
    </source>
</evidence>
<dbReference type="CDD" id="cd00293">
    <property type="entry name" value="USP-like"/>
    <property type="match status" value="1"/>
</dbReference>
<dbReference type="InterPro" id="IPR006016">
    <property type="entry name" value="UspA"/>
</dbReference>
<dbReference type="Pfam" id="PF00582">
    <property type="entry name" value="Usp"/>
    <property type="match status" value="1"/>
</dbReference>
<dbReference type="EMBL" id="CP018911">
    <property type="protein sequence ID" value="AZU03915.1"/>
    <property type="molecule type" value="Genomic_DNA"/>
</dbReference>
<sequence length="280" mass="29171">MMNPERILVALQGDEADDTPLAAAMALAPLVKADIRAVFVEPDPASYMLWTGPGAAGASVVTSAIETVREEAAKAAIEAEARMKRHLETLEDRGVNASFRRVTDSPSEAAQQARLVRMLVACPDAAAGKGPLSGFTASCLVDEACPLFVPRGGAIPPKKICVAWDGSREASRAAFAAEPFFTKGVEVTILHSPKNLDYADRAAAAPNRLANWLAPRGIKAKSQAVEAKGSLGEALLEAASGADLLVAGAYGQSRLAQFIFGGVTRTLLGAKDGPSLLVAH</sequence>
<dbReference type="Gene3D" id="3.40.50.12370">
    <property type="match status" value="1"/>
</dbReference>
<protein>
    <submittedName>
        <fullName evidence="3">UspA domain-containing protein</fullName>
    </submittedName>
</protein>
<gene>
    <name evidence="3" type="ORF">X907_1382</name>
</gene>
<evidence type="ECO:0000256" key="1">
    <source>
        <dbReference type="ARBA" id="ARBA00008791"/>
    </source>
</evidence>
<evidence type="ECO:0000313" key="3">
    <source>
        <dbReference type="EMBL" id="AZU03915.1"/>
    </source>
</evidence>
<accession>A0A3T0E912</accession>
<dbReference type="AlphaFoldDB" id="A0A3T0E912"/>
<dbReference type="SUPFAM" id="SSF52402">
    <property type="entry name" value="Adenine nucleotide alpha hydrolases-like"/>
    <property type="match status" value="2"/>
</dbReference>
<feature type="domain" description="UspA" evidence="2">
    <location>
        <begin position="158"/>
        <end position="269"/>
    </location>
</feature>
<organism evidence="3 4">
    <name type="scientific">Glycocaulis alkaliphilus</name>
    <dbReference type="NCBI Taxonomy" id="1434191"/>
    <lineage>
        <taxon>Bacteria</taxon>
        <taxon>Pseudomonadati</taxon>
        <taxon>Pseudomonadota</taxon>
        <taxon>Alphaproteobacteria</taxon>
        <taxon>Maricaulales</taxon>
        <taxon>Maricaulaceae</taxon>
        <taxon>Glycocaulis</taxon>
    </lineage>
</organism>
<dbReference type="KEGG" id="gak:X907_1382"/>
<dbReference type="PANTHER" id="PTHR46268">
    <property type="entry name" value="STRESS RESPONSE PROTEIN NHAX"/>
    <property type="match status" value="1"/>
</dbReference>
<comment type="similarity">
    <text evidence="1">Belongs to the universal stress protein A family.</text>
</comment>